<evidence type="ECO:0000256" key="10">
    <source>
        <dbReference type="RuleBase" id="RU003826"/>
    </source>
</evidence>
<feature type="binding site" evidence="9">
    <location>
        <position position="91"/>
    </location>
    <ligand>
        <name>Mg(2+)</name>
        <dbReference type="ChEBI" id="CHEBI:18420"/>
    </ligand>
</feature>
<dbReference type="EMBL" id="JBHUHR010000031">
    <property type="protein sequence ID" value="MFD2035321.1"/>
    <property type="molecule type" value="Genomic_DNA"/>
</dbReference>
<evidence type="ECO:0000313" key="14">
    <source>
        <dbReference type="Proteomes" id="UP001597361"/>
    </source>
</evidence>
<evidence type="ECO:0000256" key="9">
    <source>
        <dbReference type="HAMAP-Rule" id="MF_00097"/>
    </source>
</evidence>
<comment type="similarity">
    <text evidence="9 10">Belongs to the thiamine-phosphate synthase family.</text>
</comment>
<evidence type="ECO:0000256" key="6">
    <source>
        <dbReference type="ARBA" id="ARBA00047334"/>
    </source>
</evidence>
<comment type="catalytic activity">
    <reaction evidence="8 9 10">
        <text>2-[(2R,5Z)-2-carboxy-4-methylthiazol-5(2H)-ylidene]ethyl phosphate + 4-amino-2-methyl-5-(diphosphooxymethyl)pyrimidine + 2 H(+) = thiamine phosphate + CO2 + diphosphate</text>
        <dbReference type="Rhea" id="RHEA:47844"/>
        <dbReference type="ChEBI" id="CHEBI:15378"/>
        <dbReference type="ChEBI" id="CHEBI:16526"/>
        <dbReference type="ChEBI" id="CHEBI:33019"/>
        <dbReference type="ChEBI" id="CHEBI:37575"/>
        <dbReference type="ChEBI" id="CHEBI:57841"/>
        <dbReference type="ChEBI" id="CHEBI:62899"/>
        <dbReference type="EC" id="2.5.1.3"/>
    </reaction>
</comment>
<feature type="binding site" evidence="9">
    <location>
        <begin position="136"/>
        <end position="138"/>
    </location>
    <ligand>
        <name>2-[(2R,5Z)-2-carboxy-4-methylthiazol-5(2H)-ylidene]ethyl phosphate</name>
        <dbReference type="ChEBI" id="CHEBI:62899"/>
    </ligand>
</feature>
<keyword evidence="4 9" id="KW-0460">Magnesium</keyword>
<evidence type="ECO:0000256" key="5">
    <source>
        <dbReference type="ARBA" id="ARBA00022977"/>
    </source>
</evidence>
<proteinExistence type="inferred from homology"/>
<feature type="domain" description="Thiamine phosphate synthase/TenI" evidence="12">
    <location>
        <begin position="9"/>
        <end position="190"/>
    </location>
</feature>
<feature type="binding site" evidence="9">
    <location>
        <position position="71"/>
    </location>
    <ligand>
        <name>4-amino-2-methyl-5-(diphosphooxymethyl)pyrimidine</name>
        <dbReference type="ChEBI" id="CHEBI:57841"/>
    </ligand>
</feature>
<keyword evidence="14" id="KW-1185">Reference proteome</keyword>
<name>A0ABW4VNQ0_9BACT</name>
<comment type="catalytic activity">
    <reaction evidence="7 9 10">
        <text>2-(2-carboxy-4-methylthiazol-5-yl)ethyl phosphate + 4-amino-2-methyl-5-(diphosphooxymethyl)pyrimidine + 2 H(+) = thiamine phosphate + CO2 + diphosphate</text>
        <dbReference type="Rhea" id="RHEA:47848"/>
        <dbReference type="ChEBI" id="CHEBI:15378"/>
        <dbReference type="ChEBI" id="CHEBI:16526"/>
        <dbReference type="ChEBI" id="CHEBI:33019"/>
        <dbReference type="ChEBI" id="CHEBI:37575"/>
        <dbReference type="ChEBI" id="CHEBI:57841"/>
        <dbReference type="ChEBI" id="CHEBI:62890"/>
        <dbReference type="EC" id="2.5.1.3"/>
    </reaction>
</comment>
<evidence type="ECO:0000256" key="8">
    <source>
        <dbReference type="ARBA" id="ARBA00047883"/>
    </source>
</evidence>
<dbReference type="InterPro" id="IPR013785">
    <property type="entry name" value="Aldolase_TIM"/>
</dbReference>
<comment type="pathway">
    <text evidence="1 9 11">Cofactor biosynthesis; thiamine diphosphate biosynthesis; thiamine phosphate from 4-amino-2-methyl-5-diphosphomethylpyrimidine and 4-methyl-5-(2-phosphoethyl)-thiazole: step 1/1.</text>
</comment>
<dbReference type="Gene3D" id="3.20.20.70">
    <property type="entry name" value="Aldolase class I"/>
    <property type="match status" value="1"/>
</dbReference>
<keyword evidence="2 9" id="KW-0808">Transferase</keyword>
<keyword evidence="5 9" id="KW-0784">Thiamine biosynthesis</keyword>
<comment type="caution">
    <text evidence="13">The sequence shown here is derived from an EMBL/GenBank/DDBJ whole genome shotgun (WGS) entry which is preliminary data.</text>
</comment>
<keyword evidence="3 9" id="KW-0479">Metal-binding</keyword>
<reference evidence="14" key="1">
    <citation type="journal article" date="2019" name="Int. J. Syst. Evol. Microbiol.">
        <title>The Global Catalogue of Microorganisms (GCM) 10K type strain sequencing project: providing services to taxonomists for standard genome sequencing and annotation.</title>
        <authorList>
            <consortium name="The Broad Institute Genomics Platform"/>
            <consortium name="The Broad Institute Genome Sequencing Center for Infectious Disease"/>
            <person name="Wu L."/>
            <person name="Ma J."/>
        </authorList>
    </citation>
    <scope>NUCLEOTIDE SEQUENCE [LARGE SCALE GENOMIC DNA]</scope>
    <source>
        <strain evidence="14">CGMCC 1.15180</strain>
    </source>
</reference>
<dbReference type="Pfam" id="PF02581">
    <property type="entry name" value="TMP-TENI"/>
    <property type="match status" value="1"/>
</dbReference>
<accession>A0ABW4VNQ0</accession>
<evidence type="ECO:0000259" key="12">
    <source>
        <dbReference type="Pfam" id="PF02581"/>
    </source>
</evidence>
<dbReference type="CDD" id="cd00564">
    <property type="entry name" value="TMP_TenI"/>
    <property type="match status" value="1"/>
</dbReference>
<evidence type="ECO:0000256" key="7">
    <source>
        <dbReference type="ARBA" id="ARBA00047851"/>
    </source>
</evidence>
<feature type="binding site" evidence="9">
    <location>
        <begin position="39"/>
        <end position="43"/>
    </location>
    <ligand>
        <name>4-amino-2-methyl-5-(diphosphooxymethyl)pyrimidine</name>
        <dbReference type="ChEBI" id="CHEBI:57841"/>
    </ligand>
</feature>
<dbReference type="NCBIfam" id="TIGR00693">
    <property type="entry name" value="thiE"/>
    <property type="match status" value="1"/>
</dbReference>
<feature type="binding site" evidence="9">
    <location>
        <position position="139"/>
    </location>
    <ligand>
        <name>4-amino-2-methyl-5-(diphosphooxymethyl)pyrimidine</name>
        <dbReference type="ChEBI" id="CHEBI:57841"/>
    </ligand>
</feature>
<comment type="catalytic activity">
    <reaction evidence="6 9 10">
        <text>4-methyl-5-(2-phosphooxyethyl)-thiazole + 4-amino-2-methyl-5-(diphosphooxymethyl)pyrimidine + H(+) = thiamine phosphate + diphosphate</text>
        <dbReference type="Rhea" id="RHEA:22328"/>
        <dbReference type="ChEBI" id="CHEBI:15378"/>
        <dbReference type="ChEBI" id="CHEBI:33019"/>
        <dbReference type="ChEBI" id="CHEBI:37575"/>
        <dbReference type="ChEBI" id="CHEBI:57841"/>
        <dbReference type="ChEBI" id="CHEBI:58296"/>
        <dbReference type="EC" id="2.5.1.3"/>
    </reaction>
</comment>
<dbReference type="SUPFAM" id="SSF51391">
    <property type="entry name" value="Thiamin phosphate synthase"/>
    <property type="match status" value="1"/>
</dbReference>
<comment type="caution">
    <text evidence="9">Lacks conserved residue(s) required for the propagation of feature annotation.</text>
</comment>
<evidence type="ECO:0000256" key="1">
    <source>
        <dbReference type="ARBA" id="ARBA00005165"/>
    </source>
</evidence>
<dbReference type="PANTHER" id="PTHR20857">
    <property type="entry name" value="THIAMINE-PHOSPHATE PYROPHOSPHORYLASE"/>
    <property type="match status" value="1"/>
</dbReference>
<dbReference type="InterPro" id="IPR036206">
    <property type="entry name" value="ThiamineP_synth_sf"/>
</dbReference>
<evidence type="ECO:0000256" key="11">
    <source>
        <dbReference type="RuleBase" id="RU004253"/>
    </source>
</evidence>
<gene>
    <name evidence="9 13" type="primary">thiE</name>
    <name evidence="13" type="ORF">ACFSKL_10990</name>
</gene>
<dbReference type="InterPro" id="IPR034291">
    <property type="entry name" value="TMP_synthase"/>
</dbReference>
<organism evidence="13 14">
    <name type="scientific">Belliella marina</name>
    <dbReference type="NCBI Taxonomy" id="1644146"/>
    <lineage>
        <taxon>Bacteria</taxon>
        <taxon>Pseudomonadati</taxon>
        <taxon>Bacteroidota</taxon>
        <taxon>Cytophagia</taxon>
        <taxon>Cytophagales</taxon>
        <taxon>Cyclobacteriaceae</taxon>
        <taxon>Belliella</taxon>
    </lineage>
</organism>
<evidence type="ECO:0000256" key="3">
    <source>
        <dbReference type="ARBA" id="ARBA00022723"/>
    </source>
</evidence>
<protein>
    <recommendedName>
        <fullName evidence="9">Thiamine-phosphate synthase</fullName>
        <shortName evidence="9">TP synthase</shortName>
        <shortName evidence="9">TPS</shortName>
        <ecNumber evidence="9">2.5.1.3</ecNumber>
    </recommendedName>
    <alternativeName>
        <fullName evidence="9">Thiamine-phosphate pyrophosphorylase</fullName>
        <shortName evidence="9">TMP pyrophosphorylase</shortName>
        <shortName evidence="9">TMP-PPase</shortName>
    </alternativeName>
</protein>
<dbReference type="InterPro" id="IPR022998">
    <property type="entry name" value="ThiamineP_synth_TenI"/>
</dbReference>
<dbReference type="RefSeq" id="WP_376886216.1">
    <property type="nucleotide sequence ID" value="NZ_JBHUHR010000031.1"/>
</dbReference>
<dbReference type="HAMAP" id="MF_00097">
    <property type="entry name" value="TMP_synthase"/>
    <property type="match status" value="1"/>
</dbReference>
<dbReference type="EC" id="2.5.1.3" evidence="9"/>
<feature type="binding site" evidence="9">
    <location>
        <position position="110"/>
    </location>
    <ligand>
        <name>4-amino-2-methyl-5-(diphosphooxymethyl)pyrimidine</name>
        <dbReference type="ChEBI" id="CHEBI:57841"/>
    </ligand>
</feature>
<sequence>METDFPYRLYLVTDEQACLGRDFFWVVEEAIKGGVDIVQLREKELSLDSFIQKAEKLKTLCDRYNVPLIINDNILVAAKVQSFGVHLGQSDEPLERVWELLGTNFPIGISVESMEDLEKPSSKKAWYLGVSPIFSTPTKEDTISEWGLEGLAKLRSLTNKKLVAIGNVKTQNAKEIISHGADCLAVVSGICSAVSPAVAAESFRKEIEQGLKFR</sequence>
<evidence type="ECO:0000313" key="13">
    <source>
        <dbReference type="EMBL" id="MFD2035321.1"/>
    </source>
</evidence>
<evidence type="ECO:0000256" key="4">
    <source>
        <dbReference type="ARBA" id="ARBA00022842"/>
    </source>
</evidence>
<feature type="binding site" evidence="9">
    <location>
        <begin position="187"/>
        <end position="188"/>
    </location>
    <ligand>
        <name>2-[(2R,5Z)-2-carboxy-4-methylthiazol-5(2H)-ylidene]ethyl phosphate</name>
        <dbReference type="ChEBI" id="CHEBI:62899"/>
    </ligand>
</feature>
<comment type="function">
    <text evidence="9">Condenses 4-methyl-5-(beta-hydroxyethyl)thiazole monophosphate (THZ-P) and 2-methyl-4-amino-5-hydroxymethyl pyrimidine pyrophosphate (HMP-PP) to form thiamine monophosphate (TMP).</text>
</comment>
<dbReference type="GO" id="GO:0004789">
    <property type="term" value="F:thiamine-phosphate diphosphorylase activity"/>
    <property type="evidence" value="ECO:0007669"/>
    <property type="project" value="UniProtKB-EC"/>
</dbReference>
<dbReference type="PANTHER" id="PTHR20857:SF23">
    <property type="entry name" value="THIAMINE BIOSYNTHETIC BIFUNCTIONAL ENZYME"/>
    <property type="match status" value="1"/>
</dbReference>
<evidence type="ECO:0000256" key="2">
    <source>
        <dbReference type="ARBA" id="ARBA00022679"/>
    </source>
</evidence>
<comment type="cofactor">
    <cofactor evidence="9">
        <name>Mg(2+)</name>
        <dbReference type="ChEBI" id="CHEBI:18420"/>
    </cofactor>
    <text evidence="9">Binds 1 Mg(2+) ion per subunit.</text>
</comment>
<dbReference type="Proteomes" id="UP001597361">
    <property type="component" value="Unassembled WGS sequence"/>
</dbReference>
<feature type="binding site" evidence="9">
    <location>
        <position position="72"/>
    </location>
    <ligand>
        <name>Mg(2+)</name>
        <dbReference type="ChEBI" id="CHEBI:18420"/>
    </ligand>
</feature>